<dbReference type="Proteomes" id="UP000886191">
    <property type="component" value="Unassembled WGS sequence"/>
</dbReference>
<organism evidence="1">
    <name type="scientific">Pricia antarctica</name>
    <dbReference type="NCBI Taxonomy" id="641691"/>
    <lineage>
        <taxon>Bacteria</taxon>
        <taxon>Pseudomonadati</taxon>
        <taxon>Bacteroidota</taxon>
        <taxon>Flavobacteriia</taxon>
        <taxon>Flavobacteriales</taxon>
        <taxon>Flavobacteriaceae</taxon>
        <taxon>Pricia</taxon>
    </lineage>
</organism>
<evidence type="ECO:0000313" key="1">
    <source>
        <dbReference type="EMBL" id="HEA21473.1"/>
    </source>
</evidence>
<protein>
    <submittedName>
        <fullName evidence="1">Uncharacterized protein</fullName>
    </submittedName>
</protein>
<dbReference type="EMBL" id="DRGL01000039">
    <property type="protein sequence ID" value="HEA21473.1"/>
    <property type="molecule type" value="Genomic_DNA"/>
</dbReference>
<gene>
    <name evidence="1" type="ORF">ENH87_11195</name>
</gene>
<comment type="caution">
    <text evidence="1">The sequence shown here is derived from an EMBL/GenBank/DDBJ whole genome shotgun (WGS) entry which is preliminary data.</text>
</comment>
<accession>A0A831QQW0</accession>
<name>A0A831QQW0_9FLAO</name>
<dbReference type="AlphaFoldDB" id="A0A831QQW0"/>
<proteinExistence type="predicted"/>
<sequence length="139" mass="15872">MKLEDQVCSLESAKKLKELGVKQDSLWGYLDHGDLDFSPVLNRELIYIKAQYSAFTVAELGEIINKSSTRKTSWFTIYDARKMRKDQAWESHELEWGGGCVDFCEPDKVCGSLGDENTEAEARATTLIYLLENKLIKEK</sequence>
<reference evidence="1" key="1">
    <citation type="journal article" date="2020" name="mSystems">
        <title>Genome- and Community-Level Interaction Insights into Carbon Utilization and Element Cycling Functions of Hydrothermarchaeota in Hydrothermal Sediment.</title>
        <authorList>
            <person name="Zhou Z."/>
            <person name="Liu Y."/>
            <person name="Xu W."/>
            <person name="Pan J."/>
            <person name="Luo Z.H."/>
            <person name="Li M."/>
        </authorList>
    </citation>
    <scope>NUCLEOTIDE SEQUENCE [LARGE SCALE GENOMIC DNA]</scope>
    <source>
        <strain evidence="1">HyVt-345</strain>
    </source>
</reference>